<reference evidence="1 2" key="1">
    <citation type="submission" date="2023-11" db="EMBL/GenBank/DDBJ databases">
        <title>MicrobeMod: A computational toolkit for identifying prokaryotic methylation and restriction-modification with nanopore sequencing.</title>
        <authorList>
            <person name="Crits-Christoph A."/>
            <person name="Kang S.C."/>
            <person name="Lee H."/>
            <person name="Ostrov N."/>
        </authorList>
    </citation>
    <scope>NUCLEOTIDE SEQUENCE [LARGE SCALE GENOMIC DNA]</scope>
    <source>
        <strain evidence="1 2">ATCC 25935</strain>
    </source>
</reference>
<proteinExistence type="predicted"/>
<dbReference type="Pfam" id="PF13483">
    <property type="entry name" value="Lactamase_B_3"/>
    <property type="match status" value="1"/>
</dbReference>
<evidence type="ECO:0000313" key="2">
    <source>
        <dbReference type="Proteomes" id="UP001326110"/>
    </source>
</evidence>
<dbReference type="InterPro" id="IPR050114">
    <property type="entry name" value="UPF0173_UPF0282_UlaG_hydrolase"/>
</dbReference>
<name>A0ABZ0XU99_9BURK</name>
<dbReference type="Gene3D" id="3.60.15.10">
    <property type="entry name" value="Ribonuclease Z/Hydroxyacylglutathione hydrolase-like"/>
    <property type="match status" value="1"/>
</dbReference>
<accession>A0ABZ0XU99</accession>
<dbReference type="InterPro" id="IPR036866">
    <property type="entry name" value="RibonucZ/Hydroxyglut_hydro"/>
</dbReference>
<keyword evidence="2" id="KW-1185">Reference proteome</keyword>
<gene>
    <name evidence="1" type="ORF">SR858_19980</name>
</gene>
<dbReference type="EMBL" id="CP140152">
    <property type="protein sequence ID" value="WQH03314.1"/>
    <property type="molecule type" value="Genomic_DNA"/>
</dbReference>
<dbReference type="PANTHER" id="PTHR43546:SF3">
    <property type="entry name" value="UPF0173 METAL-DEPENDENT HYDROLASE MJ1163"/>
    <property type="match status" value="1"/>
</dbReference>
<protein>
    <submittedName>
        <fullName evidence="1">MBL fold metallo-hydrolase</fullName>
    </submittedName>
</protein>
<sequence>MASMKISRILHAGYVFESGGTQILFDPIFENPFSRNCHAFPGVRFDLDQVRQLTPDAIFISHFHDDHCSFDSLHLLARTTPVYMYCLFDELFAMLRELGFSNVQSLAIDQPVHVGGFEIIARRALDDEVDSMFHIRAEGLNVLNVVDAWMDPQTLEQLKGYAPWDMVLWPFQTMREVDVIAPGRAWRDQAAPGLAAACAPVSVGVRAAPPPATPAVALPDEWPEQLQALAPRYVVPSSCQFVQEPWSWYNHAMFPITYRQFAQEVGAWLPNAQVVRINPSVAFELTAQALTPVAPLPWVLPVGDQDVDFEYDPAITPPPTAAIARRFAALTAEQMALVQAFCQRGLLQKYEEMELPDDSYFIAPRIWQLTVYDHDGAGQSFRFRIHGDSIEHDCIEASRIESDGGEGDSTESDRIEASGIGAGSIEVDRIEAASVMPDDAQLQGWTTEIPAAKLYAGLALGESLTSMYVRIAGAPEDADIADDPLIRCLFNDAFGAYQAAQLRRLKETA</sequence>
<evidence type="ECO:0000313" key="1">
    <source>
        <dbReference type="EMBL" id="WQH03314.1"/>
    </source>
</evidence>
<organism evidence="1 2">
    <name type="scientific">Duganella zoogloeoides</name>
    <dbReference type="NCBI Taxonomy" id="75659"/>
    <lineage>
        <taxon>Bacteria</taxon>
        <taxon>Pseudomonadati</taxon>
        <taxon>Pseudomonadota</taxon>
        <taxon>Betaproteobacteria</taxon>
        <taxon>Burkholderiales</taxon>
        <taxon>Oxalobacteraceae</taxon>
        <taxon>Telluria group</taxon>
        <taxon>Duganella</taxon>
    </lineage>
</organism>
<dbReference type="SUPFAM" id="SSF56281">
    <property type="entry name" value="Metallo-hydrolase/oxidoreductase"/>
    <property type="match status" value="1"/>
</dbReference>
<dbReference type="Proteomes" id="UP001326110">
    <property type="component" value="Chromosome"/>
</dbReference>
<dbReference type="PANTHER" id="PTHR43546">
    <property type="entry name" value="UPF0173 METAL-DEPENDENT HYDROLASE MJ1163-RELATED"/>
    <property type="match status" value="1"/>
</dbReference>